<dbReference type="OrthoDB" id="7422006at2759"/>
<name>A0A8X6JBS3_TRICU</name>
<sequence length="175" mass="19849">MEDSMSVNVPSFDLRSYCNTSKRRKTATTSSLAISTSSSRKACGVAIYRNINSFTDCNRVNIDISEIIWGTKDTKVGDICVGNVKVNDIFKFILWCVYIHTGSALAEIKLFMLRSLLKYSKNIAKVILDYDPSLTTTIMIVGEFNVNVSQDRSLPFFMLSEFQFILHRNFSNNVR</sequence>
<protein>
    <submittedName>
        <fullName evidence="1">Uncharacterized protein</fullName>
    </submittedName>
</protein>
<proteinExistence type="predicted"/>
<dbReference type="Proteomes" id="UP000887116">
    <property type="component" value="Unassembled WGS sequence"/>
</dbReference>
<evidence type="ECO:0000313" key="2">
    <source>
        <dbReference type="Proteomes" id="UP000887116"/>
    </source>
</evidence>
<reference evidence="1" key="1">
    <citation type="submission" date="2020-07" db="EMBL/GenBank/DDBJ databases">
        <title>Multicomponent nature underlies the extraordinary mechanical properties of spider dragline silk.</title>
        <authorList>
            <person name="Kono N."/>
            <person name="Nakamura H."/>
            <person name="Mori M."/>
            <person name="Yoshida Y."/>
            <person name="Ohtoshi R."/>
            <person name="Malay A.D."/>
            <person name="Moran D.A.P."/>
            <person name="Tomita M."/>
            <person name="Numata K."/>
            <person name="Arakawa K."/>
        </authorList>
    </citation>
    <scope>NUCLEOTIDE SEQUENCE</scope>
</reference>
<comment type="caution">
    <text evidence="1">The sequence shown here is derived from an EMBL/GenBank/DDBJ whole genome shotgun (WGS) entry which is preliminary data.</text>
</comment>
<dbReference type="EMBL" id="BMAO01037648">
    <property type="protein sequence ID" value="GFR19193.1"/>
    <property type="molecule type" value="Genomic_DNA"/>
</dbReference>
<keyword evidence="2" id="KW-1185">Reference proteome</keyword>
<accession>A0A8X6JBS3</accession>
<evidence type="ECO:0000313" key="1">
    <source>
        <dbReference type="EMBL" id="GFR19193.1"/>
    </source>
</evidence>
<organism evidence="1 2">
    <name type="scientific">Trichonephila clavata</name>
    <name type="common">Joro spider</name>
    <name type="synonym">Nephila clavata</name>
    <dbReference type="NCBI Taxonomy" id="2740835"/>
    <lineage>
        <taxon>Eukaryota</taxon>
        <taxon>Metazoa</taxon>
        <taxon>Ecdysozoa</taxon>
        <taxon>Arthropoda</taxon>
        <taxon>Chelicerata</taxon>
        <taxon>Arachnida</taxon>
        <taxon>Araneae</taxon>
        <taxon>Araneomorphae</taxon>
        <taxon>Entelegynae</taxon>
        <taxon>Araneoidea</taxon>
        <taxon>Nephilidae</taxon>
        <taxon>Trichonephila</taxon>
    </lineage>
</organism>
<gene>
    <name evidence="1" type="primary">NCL1_24956</name>
    <name evidence="1" type="ORF">TNCT_117371</name>
</gene>
<dbReference type="AlphaFoldDB" id="A0A8X6JBS3"/>